<reference evidence="3" key="2">
    <citation type="submission" date="2023-11" db="EMBL/GenBank/DDBJ databases">
        <title>MicrobeMod: A computational toolkit for identifying prokaryotic methylation and restriction-modification with nanopore sequencing.</title>
        <authorList>
            <person name="Crits-Christoph A."/>
            <person name="Kang S.C."/>
            <person name="Lee H."/>
            <person name="Ostrov N."/>
        </authorList>
    </citation>
    <scope>NUCLEOTIDE SEQUENCE</scope>
    <source>
        <strain evidence="3">ATCC 51242</strain>
    </source>
</reference>
<dbReference type="OrthoDB" id="9814618at2"/>
<dbReference type="RefSeq" id="WP_084263766.1">
    <property type="nucleotide sequence ID" value="NZ_CP007514.1"/>
</dbReference>
<reference evidence="2 4" key="1">
    <citation type="submission" date="2014-03" db="EMBL/GenBank/DDBJ databases">
        <title>Complete genome sequence of the Radio-Resistant Rubrobacter radiotolerans RSPS-4.</title>
        <authorList>
            <person name="Egas C.C."/>
            <person name="Barroso C.C."/>
            <person name="Froufe H.J.C."/>
            <person name="Pacheco J.J."/>
            <person name="Albuquerque L.L."/>
            <person name="da Costa M.M.S."/>
        </authorList>
    </citation>
    <scope>NUCLEOTIDE SEQUENCE [LARGE SCALE GENOMIC DNA]</scope>
    <source>
        <strain evidence="2 4">RSPS-4</strain>
    </source>
</reference>
<dbReference type="GO" id="GO:0016740">
    <property type="term" value="F:transferase activity"/>
    <property type="evidence" value="ECO:0007669"/>
    <property type="project" value="UniProtKB-KW"/>
</dbReference>
<proteinExistence type="predicted"/>
<accession>A0A023X2E2</accession>
<evidence type="ECO:0000259" key="1">
    <source>
        <dbReference type="PROSITE" id="PS50404"/>
    </source>
</evidence>
<dbReference type="PROSITE" id="PS50404">
    <property type="entry name" value="GST_NTER"/>
    <property type="match status" value="1"/>
</dbReference>
<gene>
    <name evidence="2" type="ORF">RradSPS_1230</name>
    <name evidence="3" type="ORF">SIL72_07725</name>
</gene>
<keyword evidence="2" id="KW-0808">Transferase</keyword>
<dbReference type="PRINTS" id="PR00160">
    <property type="entry name" value="GLUTAREDOXIN"/>
</dbReference>
<dbReference type="PANTHER" id="PTHR12782:SF5">
    <property type="entry name" value="PROSTAGLANDIN E SYNTHASE 2"/>
    <property type="match status" value="1"/>
</dbReference>
<dbReference type="EMBL" id="CP007514">
    <property type="protein sequence ID" value="AHY46513.1"/>
    <property type="molecule type" value="Genomic_DNA"/>
</dbReference>
<dbReference type="InterPro" id="IPR036249">
    <property type="entry name" value="Thioredoxin-like_sf"/>
</dbReference>
<dbReference type="CDD" id="cd02976">
    <property type="entry name" value="NrdH"/>
    <property type="match status" value="1"/>
</dbReference>
<dbReference type="InterPro" id="IPR004045">
    <property type="entry name" value="Glutathione_S-Trfase_N"/>
</dbReference>
<dbReference type="STRING" id="42256.RradSPS_1230"/>
<dbReference type="KEGG" id="rrd:RradSPS_1230"/>
<dbReference type="EMBL" id="JAWXXX010000001">
    <property type="protein sequence ID" value="MDX5893920.1"/>
    <property type="molecule type" value="Genomic_DNA"/>
</dbReference>
<evidence type="ECO:0000313" key="2">
    <source>
        <dbReference type="EMBL" id="AHY46513.1"/>
    </source>
</evidence>
<dbReference type="Pfam" id="PF13417">
    <property type="entry name" value="GST_N_3"/>
    <property type="match status" value="1"/>
</dbReference>
<organism evidence="2 4">
    <name type="scientific">Rubrobacter radiotolerans</name>
    <name type="common">Arthrobacter radiotolerans</name>
    <dbReference type="NCBI Taxonomy" id="42256"/>
    <lineage>
        <taxon>Bacteria</taxon>
        <taxon>Bacillati</taxon>
        <taxon>Actinomycetota</taxon>
        <taxon>Rubrobacteria</taxon>
        <taxon>Rubrobacterales</taxon>
        <taxon>Rubrobacteraceae</taxon>
        <taxon>Rubrobacter</taxon>
    </lineage>
</organism>
<keyword evidence="4" id="KW-1185">Reference proteome</keyword>
<dbReference type="PANTHER" id="PTHR12782">
    <property type="entry name" value="MICROSOMAL PROSTAGLANDIN E SYNTHASE-2"/>
    <property type="match status" value="1"/>
</dbReference>
<dbReference type="PROSITE" id="PS51354">
    <property type="entry name" value="GLUTAREDOXIN_2"/>
    <property type="match status" value="1"/>
</dbReference>
<dbReference type="AlphaFoldDB" id="A0A023X2E2"/>
<dbReference type="Proteomes" id="UP001281130">
    <property type="component" value="Unassembled WGS sequence"/>
</dbReference>
<feature type="domain" description="GST N-terminal" evidence="1">
    <location>
        <begin position="14"/>
        <end position="88"/>
    </location>
</feature>
<dbReference type="eggNOG" id="COG0695">
    <property type="taxonomic scope" value="Bacteria"/>
</dbReference>
<dbReference type="InterPro" id="IPR014025">
    <property type="entry name" value="Glutaredoxin_subgr"/>
</dbReference>
<name>A0A023X2E2_RUBRA</name>
<dbReference type="SUPFAM" id="SSF52833">
    <property type="entry name" value="Thioredoxin-like"/>
    <property type="match status" value="1"/>
</dbReference>
<protein>
    <submittedName>
        <fullName evidence="3">Glutaredoxin family protein</fullName>
    </submittedName>
    <submittedName>
        <fullName evidence="2">Glutathione S-transferase, N-terminal domain</fullName>
    </submittedName>
</protein>
<dbReference type="Gene3D" id="3.40.30.10">
    <property type="entry name" value="Glutaredoxin"/>
    <property type="match status" value="1"/>
</dbReference>
<evidence type="ECO:0000313" key="4">
    <source>
        <dbReference type="Proteomes" id="UP000025229"/>
    </source>
</evidence>
<evidence type="ECO:0000313" key="3">
    <source>
        <dbReference type="EMBL" id="MDX5893920.1"/>
    </source>
</evidence>
<dbReference type="PROSITE" id="PS00195">
    <property type="entry name" value="GLUTAREDOXIN_1"/>
    <property type="match status" value="1"/>
</dbReference>
<dbReference type="HOGENOM" id="CLU_026126_8_2_11"/>
<sequence length="88" mass="10193">MATQTPLTRESTEEKIRLYTGSYCPYCMRVKSELDRLGLDYESVNADEDGRESVIRLSGQRAIPILTIGDEVLVDSRHIIRELRRRYS</sequence>
<dbReference type="InterPro" id="IPR011767">
    <property type="entry name" value="GLR_AS"/>
</dbReference>
<dbReference type="Proteomes" id="UP000025229">
    <property type="component" value="Chromosome"/>
</dbReference>